<accession>A0A4C1UL56</accession>
<organism evidence="1 2">
    <name type="scientific">Eumeta variegata</name>
    <name type="common">Bagworm moth</name>
    <name type="synonym">Eumeta japonica</name>
    <dbReference type="NCBI Taxonomy" id="151549"/>
    <lineage>
        <taxon>Eukaryota</taxon>
        <taxon>Metazoa</taxon>
        <taxon>Ecdysozoa</taxon>
        <taxon>Arthropoda</taxon>
        <taxon>Hexapoda</taxon>
        <taxon>Insecta</taxon>
        <taxon>Pterygota</taxon>
        <taxon>Neoptera</taxon>
        <taxon>Endopterygota</taxon>
        <taxon>Lepidoptera</taxon>
        <taxon>Glossata</taxon>
        <taxon>Ditrysia</taxon>
        <taxon>Tineoidea</taxon>
        <taxon>Psychidae</taxon>
        <taxon>Oiketicinae</taxon>
        <taxon>Eumeta</taxon>
    </lineage>
</organism>
<dbReference type="Proteomes" id="UP000299102">
    <property type="component" value="Unassembled WGS sequence"/>
</dbReference>
<reference evidence="1 2" key="1">
    <citation type="journal article" date="2019" name="Commun. Biol.">
        <title>The bagworm genome reveals a unique fibroin gene that provides high tensile strength.</title>
        <authorList>
            <person name="Kono N."/>
            <person name="Nakamura H."/>
            <person name="Ohtoshi R."/>
            <person name="Tomita M."/>
            <person name="Numata K."/>
            <person name="Arakawa K."/>
        </authorList>
    </citation>
    <scope>NUCLEOTIDE SEQUENCE [LARGE SCALE GENOMIC DNA]</scope>
</reference>
<name>A0A4C1UL56_EUMVA</name>
<sequence>MKKFSNIRAAVRYREIRSDRWRPEAAVRVPPPARAPRERRVICPQLKARYTNKFDSVGNSNEHQRSYNINKHARELTDRLSLKAICRSESVNPGGRVVWLMDVERKPWCVPRVRIHEWSVYEISAVREGIVELSGRRVAELRSRADGSHANRRSDPPL</sequence>
<evidence type="ECO:0000313" key="1">
    <source>
        <dbReference type="EMBL" id="GBP26817.1"/>
    </source>
</evidence>
<dbReference type="AlphaFoldDB" id="A0A4C1UL56"/>
<proteinExistence type="predicted"/>
<comment type="caution">
    <text evidence="1">The sequence shown here is derived from an EMBL/GenBank/DDBJ whole genome shotgun (WGS) entry which is preliminary data.</text>
</comment>
<protein>
    <submittedName>
        <fullName evidence="1">Uncharacterized protein</fullName>
    </submittedName>
</protein>
<gene>
    <name evidence="1" type="ORF">EVAR_81182_1</name>
</gene>
<keyword evidence="2" id="KW-1185">Reference proteome</keyword>
<dbReference type="EMBL" id="BGZK01000185">
    <property type="protein sequence ID" value="GBP26817.1"/>
    <property type="molecule type" value="Genomic_DNA"/>
</dbReference>
<evidence type="ECO:0000313" key="2">
    <source>
        <dbReference type="Proteomes" id="UP000299102"/>
    </source>
</evidence>